<feature type="chain" id="PRO_5008588743" description="Leucine-rich repeat-containing N-terminal plant-type domain-containing protein" evidence="9">
    <location>
        <begin position="24"/>
        <end position="757"/>
    </location>
</feature>
<evidence type="ECO:0000256" key="3">
    <source>
        <dbReference type="ARBA" id="ARBA00022729"/>
    </source>
</evidence>
<dbReference type="PRINTS" id="PR00019">
    <property type="entry name" value="LEURICHRPT"/>
</dbReference>
<keyword evidence="1" id="KW-0433">Leucine-rich repeat</keyword>
<proteinExistence type="predicted"/>
<keyword evidence="2 8" id="KW-0812">Transmembrane</keyword>
<keyword evidence="4" id="KW-0677">Repeat</keyword>
<dbReference type="Gramene" id="KXG23808">
    <property type="protein sequence ID" value="KXG23808"/>
    <property type="gene ID" value="SORBI_3008G142500"/>
</dbReference>
<dbReference type="OMA" id="NIIMYKL"/>
<accession>A0A1B6PDR0</accession>
<dbReference type="PANTHER" id="PTHR48004">
    <property type="entry name" value="OS01G0149700 PROTEIN"/>
    <property type="match status" value="1"/>
</dbReference>
<evidence type="ECO:0000256" key="8">
    <source>
        <dbReference type="SAM" id="Phobius"/>
    </source>
</evidence>
<dbReference type="EMBL" id="CM000767">
    <property type="protein sequence ID" value="KXG23808.1"/>
    <property type="molecule type" value="Genomic_DNA"/>
</dbReference>
<dbReference type="InterPro" id="IPR052941">
    <property type="entry name" value="StomDev_PlantInt_Reg"/>
</dbReference>
<gene>
    <name evidence="11" type="ORF">SORBI_3008G142500</name>
</gene>
<dbReference type="SUPFAM" id="SSF52058">
    <property type="entry name" value="L domain-like"/>
    <property type="match status" value="2"/>
</dbReference>
<evidence type="ECO:0000256" key="4">
    <source>
        <dbReference type="ARBA" id="ARBA00022737"/>
    </source>
</evidence>
<evidence type="ECO:0000256" key="5">
    <source>
        <dbReference type="ARBA" id="ARBA00022989"/>
    </source>
</evidence>
<keyword evidence="3 9" id="KW-0732">Signal</keyword>
<reference evidence="12" key="2">
    <citation type="journal article" date="2018" name="Plant J.">
        <title>The Sorghum bicolor reference genome: improved assembly, gene annotations, a transcriptome atlas, and signatures of genome organization.</title>
        <authorList>
            <person name="McCormick R.F."/>
            <person name="Truong S.K."/>
            <person name="Sreedasyam A."/>
            <person name="Jenkins J."/>
            <person name="Shu S."/>
            <person name="Sims D."/>
            <person name="Kennedy M."/>
            <person name="Amirebrahimi M."/>
            <person name="Weers B.D."/>
            <person name="McKinley B."/>
            <person name="Mattison A."/>
            <person name="Morishige D.T."/>
            <person name="Grimwood J."/>
            <person name="Schmutz J."/>
            <person name="Mullet J.E."/>
        </authorList>
    </citation>
    <scope>NUCLEOTIDE SEQUENCE [LARGE SCALE GENOMIC DNA]</scope>
    <source>
        <strain evidence="12">cv. BTx623</strain>
    </source>
</reference>
<dbReference type="FunFam" id="3.80.10.10:FF:000691">
    <property type="entry name" value="Putative LRR receptor-like serine/threonine-protein kinase"/>
    <property type="match status" value="1"/>
</dbReference>
<dbReference type="AlphaFoldDB" id="A0A1B6PDR0"/>
<dbReference type="SMART" id="SM00369">
    <property type="entry name" value="LRR_TYP"/>
    <property type="match status" value="5"/>
</dbReference>
<dbReference type="Gene3D" id="3.80.10.10">
    <property type="entry name" value="Ribonuclease Inhibitor"/>
    <property type="match status" value="3"/>
</dbReference>
<evidence type="ECO:0000256" key="9">
    <source>
        <dbReference type="SAM" id="SignalP"/>
    </source>
</evidence>
<dbReference type="InterPro" id="IPR013210">
    <property type="entry name" value="LRR_N_plant-typ"/>
</dbReference>
<keyword evidence="7" id="KW-0325">Glycoprotein</keyword>
<organism evidence="11 12">
    <name type="scientific">Sorghum bicolor</name>
    <name type="common">Sorghum</name>
    <name type="synonym">Sorghum vulgare</name>
    <dbReference type="NCBI Taxonomy" id="4558"/>
    <lineage>
        <taxon>Eukaryota</taxon>
        <taxon>Viridiplantae</taxon>
        <taxon>Streptophyta</taxon>
        <taxon>Embryophyta</taxon>
        <taxon>Tracheophyta</taxon>
        <taxon>Spermatophyta</taxon>
        <taxon>Magnoliopsida</taxon>
        <taxon>Liliopsida</taxon>
        <taxon>Poales</taxon>
        <taxon>Poaceae</taxon>
        <taxon>PACMAD clade</taxon>
        <taxon>Panicoideae</taxon>
        <taxon>Andropogonodae</taxon>
        <taxon>Andropogoneae</taxon>
        <taxon>Sorghinae</taxon>
        <taxon>Sorghum</taxon>
    </lineage>
</organism>
<feature type="transmembrane region" description="Helical" evidence="8">
    <location>
        <begin position="714"/>
        <end position="731"/>
    </location>
</feature>
<evidence type="ECO:0000259" key="10">
    <source>
        <dbReference type="Pfam" id="PF08263"/>
    </source>
</evidence>
<dbReference type="PANTHER" id="PTHR48004:SF103">
    <property type="entry name" value="OS01G0515300 PROTEIN"/>
    <property type="match status" value="1"/>
</dbReference>
<keyword evidence="12" id="KW-1185">Reference proteome</keyword>
<dbReference type="InterPro" id="IPR032675">
    <property type="entry name" value="LRR_dom_sf"/>
</dbReference>
<keyword evidence="6 8" id="KW-0472">Membrane</keyword>
<evidence type="ECO:0000313" key="12">
    <source>
        <dbReference type="Proteomes" id="UP000000768"/>
    </source>
</evidence>
<dbReference type="OrthoDB" id="676979at2759"/>
<protein>
    <recommendedName>
        <fullName evidence="10">Leucine-rich repeat-containing N-terminal plant-type domain-containing protein</fullName>
    </recommendedName>
</protein>
<dbReference type="Pfam" id="PF00560">
    <property type="entry name" value="LRR_1"/>
    <property type="match status" value="8"/>
</dbReference>
<dbReference type="Pfam" id="PF13855">
    <property type="entry name" value="LRR_8"/>
    <property type="match status" value="1"/>
</dbReference>
<feature type="signal peptide" evidence="9">
    <location>
        <begin position="1"/>
        <end position="23"/>
    </location>
</feature>
<evidence type="ECO:0000256" key="6">
    <source>
        <dbReference type="ARBA" id="ARBA00023136"/>
    </source>
</evidence>
<dbReference type="GO" id="GO:0005886">
    <property type="term" value="C:plasma membrane"/>
    <property type="evidence" value="ECO:0000318"/>
    <property type="project" value="GO_Central"/>
</dbReference>
<evidence type="ECO:0000256" key="7">
    <source>
        <dbReference type="ARBA" id="ARBA00023180"/>
    </source>
</evidence>
<keyword evidence="5 8" id="KW-1133">Transmembrane helix</keyword>
<dbReference type="PROSITE" id="PS51450">
    <property type="entry name" value="LRR"/>
    <property type="match status" value="1"/>
</dbReference>
<sequence>MSRLQHLLELMCSVLIFAQLISGNNDDMEVLIELKGFLQVHNQINRGAYDGWLESEASPCNWQGVGCDTNGRVSSLDLSSSSISGPFFSNFSSLKSLIHLDLSDNSITGALPVDLNRCLGLKHLNLSYNLIGGVLNISSLTNLRTLDVSRNRFEGEISRNFLATCDELTILNVSSNNLRGNIIGLLDNCFQLEYVDLSLNRFTGQVTQGIASLIQFNAAENGLTGSIPLDMFPVGCKLQFLDLSGNHLFGNLPNSVSTCSSLRYLSLSENGFDGQIPPGIGVIPGLEKLILGSNNFAREMPFSLMNCSALKYLDISDNGFGGEVQGFFGKLESLTHLILHSNNYTDGIVSSGILRLPKLIMLDLSLNRFFGKLPTEVASMKSIKYLVLAENNFSGQIPLVYGQIAHLQVLDLSYNNLSGGIPADIGNLSSLLVLVLAGNQLSGEIPKEIGNCTSLLWLNLAANKLSGQIPPEIAGVGRDPSPTFARNQKDAAQLEIGTRKCLSVMRWIPLGYPGFNYVESEMSWKDCRSLEDRILKGYGIVTPPSVQPCIILGYVRFSGNLLSGQIPPIISAMGNFNLLLLDDNLLSGVLPSEISQMSLVALNVSRNIISGDIPSEIGQMVLLETLDLSFNNFSNELPSSLSQLYKLSKFNVSYNPLLSGNVPSTGQLSTFDKQSFLGNPLLSFHFTDHGPRLESNNDELSTEGTEKDPAKEETIVLIISFIVFFFATIAIREHDSFMYVYYTMKCRCASTKIYAEL</sequence>
<reference evidence="11 12" key="1">
    <citation type="journal article" date="2009" name="Nature">
        <title>The Sorghum bicolor genome and the diversification of grasses.</title>
        <authorList>
            <person name="Paterson A.H."/>
            <person name="Bowers J.E."/>
            <person name="Bruggmann R."/>
            <person name="Dubchak I."/>
            <person name="Grimwood J."/>
            <person name="Gundlach H."/>
            <person name="Haberer G."/>
            <person name="Hellsten U."/>
            <person name="Mitros T."/>
            <person name="Poliakov A."/>
            <person name="Schmutz J."/>
            <person name="Spannagl M."/>
            <person name="Tang H."/>
            <person name="Wang X."/>
            <person name="Wicker T."/>
            <person name="Bharti A.K."/>
            <person name="Chapman J."/>
            <person name="Feltus F.A."/>
            <person name="Gowik U."/>
            <person name="Grigoriev I.V."/>
            <person name="Lyons E."/>
            <person name="Maher C.A."/>
            <person name="Martis M."/>
            <person name="Narechania A."/>
            <person name="Otillar R.P."/>
            <person name="Penning B.W."/>
            <person name="Salamov A.A."/>
            <person name="Wang Y."/>
            <person name="Zhang L."/>
            <person name="Carpita N.C."/>
            <person name="Freeling M."/>
            <person name="Gingle A.R."/>
            <person name="Hash C.T."/>
            <person name="Keller B."/>
            <person name="Klein P."/>
            <person name="Kresovich S."/>
            <person name="McCann M.C."/>
            <person name="Ming R."/>
            <person name="Peterson D.G."/>
            <person name="Mehboob-ur-Rahman"/>
            <person name="Ware D."/>
            <person name="Westhoff P."/>
            <person name="Mayer K.F."/>
            <person name="Messing J."/>
            <person name="Rokhsar D.S."/>
        </authorList>
    </citation>
    <scope>NUCLEOTIDE SEQUENCE [LARGE SCALE GENOMIC DNA]</scope>
    <source>
        <strain evidence="12">cv. BTx623</strain>
    </source>
</reference>
<dbReference type="STRING" id="4558.A0A1B6PDR0"/>
<name>A0A1B6PDR0_SORBI</name>
<evidence type="ECO:0000313" key="11">
    <source>
        <dbReference type="EMBL" id="KXG23808.1"/>
    </source>
</evidence>
<dbReference type="Pfam" id="PF08263">
    <property type="entry name" value="LRRNT_2"/>
    <property type="match status" value="1"/>
</dbReference>
<feature type="domain" description="Leucine-rich repeat-containing N-terminal plant-type" evidence="10">
    <location>
        <begin position="24"/>
        <end position="68"/>
    </location>
</feature>
<dbReference type="FunFam" id="3.80.10.10:FF:000041">
    <property type="entry name" value="LRR receptor-like serine/threonine-protein kinase ERECTA"/>
    <property type="match status" value="1"/>
</dbReference>
<evidence type="ECO:0000256" key="1">
    <source>
        <dbReference type="ARBA" id="ARBA00022614"/>
    </source>
</evidence>
<evidence type="ECO:0000256" key="2">
    <source>
        <dbReference type="ARBA" id="ARBA00022692"/>
    </source>
</evidence>
<dbReference type="InterPro" id="IPR001611">
    <property type="entry name" value="Leu-rich_rpt"/>
</dbReference>
<dbReference type="eggNOG" id="ENOG502QQCM">
    <property type="taxonomic scope" value="Eukaryota"/>
</dbReference>
<dbReference type="InParanoid" id="A0A1B6PDR0"/>
<dbReference type="Proteomes" id="UP000000768">
    <property type="component" value="Chromosome 8"/>
</dbReference>
<dbReference type="InterPro" id="IPR003591">
    <property type="entry name" value="Leu-rich_rpt_typical-subtyp"/>
</dbReference>